<name>A0ABR0PMX3_GOSAR</name>
<sequence length="95" mass="11034">MPKEICPKGTKDSNAKGDLPKWTKFILEETSKEDSSQRICLIKSWTKVDEQIRIVQPRQPSVESCLSRNLSERWLFLVETHNSSKPFKISMKPSR</sequence>
<dbReference type="Proteomes" id="UP001358586">
    <property type="component" value="Chromosome 6"/>
</dbReference>
<evidence type="ECO:0000313" key="1">
    <source>
        <dbReference type="EMBL" id="KAK5825781.1"/>
    </source>
</evidence>
<comment type="caution">
    <text evidence="1">The sequence shown here is derived from an EMBL/GenBank/DDBJ whole genome shotgun (WGS) entry which is preliminary data.</text>
</comment>
<dbReference type="EMBL" id="JARKNE010000006">
    <property type="protein sequence ID" value="KAK5825781.1"/>
    <property type="molecule type" value="Genomic_DNA"/>
</dbReference>
<protein>
    <submittedName>
        <fullName evidence="1">Uncharacterized protein</fullName>
    </submittedName>
</protein>
<reference evidence="1 2" key="1">
    <citation type="submission" date="2023-03" db="EMBL/GenBank/DDBJ databases">
        <title>WGS of Gossypium arboreum.</title>
        <authorList>
            <person name="Yu D."/>
        </authorList>
    </citation>
    <scope>NUCLEOTIDE SEQUENCE [LARGE SCALE GENOMIC DNA]</scope>
    <source>
        <tissue evidence="1">Leaf</tissue>
    </source>
</reference>
<accession>A0ABR0PMX3</accession>
<keyword evidence="2" id="KW-1185">Reference proteome</keyword>
<evidence type="ECO:0000313" key="2">
    <source>
        <dbReference type="Proteomes" id="UP001358586"/>
    </source>
</evidence>
<organism evidence="1 2">
    <name type="scientific">Gossypium arboreum</name>
    <name type="common">Tree cotton</name>
    <name type="synonym">Gossypium nanking</name>
    <dbReference type="NCBI Taxonomy" id="29729"/>
    <lineage>
        <taxon>Eukaryota</taxon>
        <taxon>Viridiplantae</taxon>
        <taxon>Streptophyta</taxon>
        <taxon>Embryophyta</taxon>
        <taxon>Tracheophyta</taxon>
        <taxon>Spermatophyta</taxon>
        <taxon>Magnoliopsida</taxon>
        <taxon>eudicotyledons</taxon>
        <taxon>Gunneridae</taxon>
        <taxon>Pentapetalae</taxon>
        <taxon>rosids</taxon>
        <taxon>malvids</taxon>
        <taxon>Malvales</taxon>
        <taxon>Malvaceae</taxon>
        <taxon>Malvoideae</taxon>
        <taxon>Gossypium</taxon>
    </lineage>
</organism>
<proteinExistence type="predicted"/>
<gene>
    <name evidence="1" type="ORF">PVK06_020647</name>
</gene>